<evidence type="ECO:0000256" key="3">
    <source>
        <dbReference type="ARBA" id="ARBA00022618"/>
    </source>
</evidence>
<keyword evidence="11" id="KW-1185">Reference proteome</keyword>
<name>K9YN14_CYASC</name>
<proteinExistence type="predicted"/>
<dbReference type="Pfam" id="PF03799">
    <property type="entry name" value="FtsQ_DivIB_C"/>
    <property type="match status" value="1"/>
</dbReference>
<accession>K9YN14</accession>
<dbReference type="InterPro" id="IPR034746">
    <property type="entry name" value="POTRA"/>
</dbReference>
<dbReference type="eggNOG" id="COG1589">
    <property type="taxonomic scope" value="Bacteria"/>
</dbReference>
<keyword evidence="3" id="KW-0132">Cell division</keyword>
<dbReference type="AlphaFoldDB" id="K9YN14"/>
<dbReference type="HOGENOM" id="CLU_085730_1_0_3"/>
<dbReference type="InterPro" id="IPR005548">
    <property type="entry name" value="Cell_div_FtsQ/DivIB_C"/>
</dbReference>
<dbReference type="KEGG" id="csn:Cyast_2301"/>
<comment type="subcellular location">
    <subcellularLocation>
        <location evidence="1">Membrane</location>
    </subcellularLocation>
</comment>
<dbReference type="PANTHER" id="PTHR37820">
    <property type="entry name" value="CELL DIVISION PROTEIN DIVIB"/>
    <property type="match status" value="1"/>
</dbReference>
<keyword evidence="2" id="KW-1003">Cell membrane</keyword>
<evidence type="ECO:0000256" key="4">
    <source>
        <dbReference type="ARBA" id="ARBA00022692"/>
    </source>
</evidence>
<dbReference type="Pfam" id="PF08478">
    <property type="entry name" value="POTRA_1"/>
    <property type="match status" value="1"/>
</dbReference>
<protein>
    <submittedName>
        <fullName evidence="10">Polypeptide-transport-associated domain protein FtsQ-type</fullName>
    </submittedName>
</protein>
<dbReference type="PROSITE" id="PS51779">
    <property type="entry name" value="POTRA"/>
    <property type="match status" value="1"/>
</dbReference>
<dbReference type="EMBL" id="CP003940">
    <property type="protein sequence ID" value="AFZ48249.1"/>
    <property type="molecule type" value="Genomic_DNA"/>
</dbReference>
<keyword evidence="6 8" id="KW-0472">Membrane</keyword>
<dbReference type="InterPro" id="IPR050487">
    <property type="entry name" value="FtsQ_DivIB"/>
</dbReference>
<dbReference type="GO" id="GO:0051301">
    <property type="term" value="P:cell division"/>
    <property type="evidence" value="ECO:0007669"/>
    <property type="project" value="UniProtKB-KW"/>
</dbReference>
<evidence type="ECO:0000256" key="5">
    <source>
        <dbReference type="ARBA" id="ARBA00022989"/>
    </source>
</evidence>
<evidence type="ECO:0000259" key="9">
    <source>
        <dbReference type="PROSITE" id="PS51779"/>
    </source>
</evidence>
<dbReference type="PANTHER" id="PTHR37820:SF1">
    <property type="entry name" value="CELL DIVISION PROTEIN FTSQ"/>
    <property type="match status" value="1"/>
</dbReference>
<keyword evidence="5 8" id="KW-1133">Transmembrane helix</keyword>
<reference evidence="11" key="1">
    <citation type="journal article" date="2013" name="Proc. Natl. Acad. Sci. U.S.A.">
        <title>Improving the coverage of the cyanobacterial phylum using diversity-driven genome sequencing.</title>
        <authorList>
            <person name="Shih P.M."/>
            <person name="Wu D."/>
            <person name="Latifi A."/>
            <person name="Axen S.D."/>
            <person name="Fewer D.P."/>
            <person name="Talla E."/>
            <person name="Calteau A."/>
            <person name="Cai F."/>
            <person name="Tandeau de Marsac N."/>
            <person name="Rippka R."/>
            <person name="Herdman M."/>
            <person name="Sivonen K."/>
            <person name="Coursin T."/>
            <person name="Laurent T."/>
            <person name="Goodwin L."/>
            <person name="Nolan M."/>
            <person name="Davenport K.W."/>
            <person name="Han C.S."/>
            <person name="Rubin E.M."/>
            <person name="Eisen J.A."/>
            <person name="Woyke T."/>
            <person name="Gugger M."/>
            <person name="Kerfeld C.A."/>
        </authorList>
    </citation>
    <scope>NUCLEOTIDE SEQUENCE [LARGE SCALE GENOMIC DNA]</scope>
    <source>
        <strain evidence="11">ATCC 29140 / PCC 7202</strain>
    </source>
</reference>
<dbReference type="GO" id="GO:0005886">
    <property type="term" value="C:plasma membrane"/>
    <property type="evidence" value="ECO:0007669"/>
    <property type="project" value="TreeGrafter"/>
</dbReference>
<gene>
    <name evidence="10" type="ordered locus">Cyast_2301</name>
</gene>
<evidence type="ECO:0000313" key="10">
    <source>
        <dbReference type="EMBL" id="AFZ48249.1"/>
    </source>
</evidence>
<organism evidence="10 11">
    <name type="scientific">Cyanobacterium stanieri (strain ATCC 29140 / PCC 7202)</name>
    <dbReference type="NCBI Taxonomy" id="292563"/>
    <lineage>
        <taxon>Bacteria</taxon>
        <taxon>Bacillati</taxon>
        <taxon>Cyanobacteriota</taxon>
        <taxon>Cyanophyceae</taxon>
        <taxon>Oscillatoriophycideae</taxon>
        <taxon>Chroococcales</taxon>
        <taxon>Geminocystaceae</taxon>
        <taxon>Cyanobacterium</taxon>
    </lineage>
</organism>
<evidence type="ECO:0000256" key="7">
    <source>
        <dbReference type="ARBA" id="ARBA00023306"/>
    </source>
</evidence>
<keyword evidence="7" id="KW-0131">Cell cycle</keyword>
<dbReference type="BioCyc" id="CSTA292563:G1353-2305-MONOMER"/>
<feature type="transmembrane region" description="Helical" evidence="8">
    <location>
        <begin position="31"/>
        <end position="49"/>
    </location>
</feature>
<evidence type="ECO:0000256" key="8">
    <source>
        <dbReference type="SAM" id="Phobius"/>
    </source>
</evidence>
<evidence type="ECO:0000256" key="2">
    <source>
        <dbReference type="ARBA" id="ARBA00022475"/>
    </source>
</evidence>
<keyword evidence="4 8" id="KW-0812">Transmembrane</keyword>
<evidence type="ECO:0000256" key="6">
    <source>
        <dbReference type="ARBA" id="ARBA00023136"/>
    </source>
</evidence>
<dbReference type="InterPro" id="IPR013685">
    <property type="entry name" value="POTRA_FtsQ_type"/>
</dbReference>
<feature type="domain" description="POTRA" evidence="9">
    <location>
        <begin position="57"/>
        <end position="126"/>
    </location>
</feature>
<dbReference type="STRING" id="292563.Cyast_2301"/>
<dbReference type="Proteomes" id="UP000010483">
    <property type="component" value="Chromosome"/>
</dbReference>
<evidence type="ECO:0000313" key="11">
    <source>
        <dbReference type="Proteomes" id="UP000010483"/>
    </source>
</evidence>
<sequence length="278" mass="31919">MTATKNYISSSQIHEHRNRLRKERARRRRIATCRFLVIFGTATAVFWWITLPQWVLESSEQINITGNELLSEQEIRSLIPLEYPQPILTLSGQDLAEQLTEKTPLRDITVTKKMLPPSVTIKVEEDPPVAMAYGPVVNENGQVTIGHLGFINADGIFIEKGMYENLQENPDKIPPLKMIGTPNLYLLYWEELYRLLINSPVAIEEIDWQNPNNIILTTDLGKVHLGAYTSRITEQLEVLARIIPITQQIRREDIVYIDLINPNQPFIKERPKPQEGSN</sequence>
<evidence type="ECO:0000256" key="1">
    <source>
        <dbReference type="ARBA" id="ARBA00004370"/>
    </source>
</evidence>